<evidence type="ECO:0000256" key="2">
    <source>
        <dbReference type="ARBA" id="ARBA00022692"/>
    </source>
</evidence>
<keyword evidence="4 6" id="KW-0472">Membrane</keyword>
<evidence type="ECO:0000313" key="8">
    <source>
        <dbReference type="Proteomes" id="UP000694844"/>
    </source>
</evidence>
<feature type="transmembrane region" description="Helical" evidence="6">
    <location>
        <begin position="168"/>
        <end position="186"/>
    </location>
</feature>
<feature type="transmembrane region" description="Helical" evidence="6">
    <location>
        <begin position="294"/>
        <end position="319"/>
    </location>
</feature>
<feature type="transmembrane region" description="Helical" evidence="6">
    <location>
        <begin position="198"/>
        <end position="219"/>
    </location>
</feature>
<dbReference type="GeneID" id="111124285"/>
<keyword evidence="8" id="KW-1185">Reference proteome</keyword>
<evidence type="ECO:0000256" key="1">
    <source>
        <dbReference type="ARBA" id="ARBA00004370"/>
    </source>
</evidence>
<evidence type="ECO:0000256" key="4">
    <source>
        <dbReference type="ARBA" id="ARBA00023136"/>
    </source>
</evidence>
<dbReference type="KEGG" id="cvn:111124285"/>
<comment type="subcellular location">
    <subcellularLocation>
        <location evidence="1">Membrane</location>
    </subcellularLocation>
</comment>
<evidence type="ECO:0000256" key="6">
    <source>
        <dbReference type="SAM" id="Phobius"/>
    </source>
</evidence>
<feature type="region of interest" description="Disordered" evidence="5">
    <location>
        <begin position="1"/>
        <end position="67"/>
    </location>
</feature>
<feature type="transmembrane region" description="Helical" evidence="6">
    <location>
        <begin position="85"/>
        <end position="107"/>
    </location>
</feature>
<dbReference type="PROSITE" id="PS50262">
    <property type="entry name" value="G_PROTEIN_RECEP_F1_2"/>
    <property type="match status" value="1"/>
</dbReference>
<feature type="compositionally biased region" description="Polar residues" evidence="5">
    <location>
        <begin position="1"/>
        <end position="18"/>
    </location>
</feature>
<dbReference type="OrthoDB" id="10367225at2759"/>
<name>A0A8B8D431_CRAVI</name>
<dbReference type="AlphaFoldDB" id="A0A8B8D431"/>
<keyword evidence="2 6" id="KW-0812">Transmembrane</keyword>
<evidence type="ECO:0000313" key="9">
    <source>
        <dbReference type="RefSeq" id="XP_022322848.1"/>
    </source>
</evidence>
<feature type="transmembrane region" description="Helical" evidence="6">
    <location>
        <begin position="138"/>
        <end position="162"/>
    </location>
</feature>
<dbReference type="Gene3D" id="1.20.1070.10">
    <property type="entry name" value="Rhodopsin 7-helix transmembrane proteins"/>
    <property type="match status" value="1"/>
</dbReference>
<dbReference type="PANTHER" id="PTHR46641">
    <property type="entry name" value="FMRFAMIDE RECEPTOR-RELATED"/>
    <property type="match status" value="1"/>
</dbReference>
<reference evidence="9" key="1">
    <citation type="submission" date="2025-08" db="UniProtKB">
        <authorList>
            <consortium name="RefSeq"/>
        </authorList>
    </citation>
    <scope>IDENTIFICATION</scope>
    <source>
        <tissue evidence="9">Whole sample</tissue>
    </source>
</reference>
<feature type="transmembrane region" description="Helical" evidence="6">
    <location>
        <begin position="388"/>
        <end position="410"/>
    </location>
</feature>
<keyword evidence="3 6" id="KW-1133">Transmembrane helix</keyword>
<organism evidence="8 9">
    <name type="scientific">Crassostrea virginica</name>
    <name type="common">Eastern oyster</name>
    <dbReference type="NCBI Taxonomy" id="6565"/>
    <lineage>
        <taxon>Eukaryota</taxon>
        <taxon>Metazoa</taxon>
        <taxon>Spiralia</taxon>
        <taxon>Lophotrochozoa</taxon>
        <taxon>Mollusca</taxon>
        <taxon>Bivalvia</taxon>
        <taxon>Autobranchia</taxon>
        <taxon>Pteriomorphia</taxon>
        <taxon>Ostreida</taxon>
        <taxon>Ostreoidea</taxon>
        <taxon>Ostreidae</taxon>
        <taxon>Crassostrea</taxon>
    </lineage>
</organism>
<dbReference type="RefSeq" id="XP_022322848.1">
    <property type="nucleotide sequence ID" value="XM_022467140.1"/>
</dbReference>
<dbReference type="SUPFAM" id="SSF81321">
    <property type="entry name" value="Family A G protein-coupled receptor-like"/>
    <property type="match status" value="1"/>
</dbReference>
<evidence type="ECO:0000259" key="7">
    <source>
        <dbReference type="PROSITE" id="PS50262"/>
    </source>
</evidence>
<dbReference type="PANTHER" id="PTHR46641:SF18">
    <property type="entry name" value="G-PROTEIN COUPLED RECEPTORS FAMILY 1 PROFILE DOMAIN-CONTAINING PROTEIN"/>
    <property type="match status" value="1"/>
</dbReference>
<accession>A0A8B8D431</accession>
<protein>
    <submittedName>
        <fullName evidence="9">Uncharacterized protein LOC111124285</fullName>
    </submittedName>
</protein>
<proteinExistence type="predicted"/>
<feature type="transmembrane region" description="Helical" evidence="6">
    <location>
        <begin position="340"/>
        <end position="368"/>
    </location>
</feature>
<feature type="domain" description="G-protein coupled receptors family 1 profile" evidence="7">
    <location>
        <begin position="97"/>
        <end position="350"/>
    </location>
</feature>
<sequence length="460" mass="51965">MTKTTPNYAESNTSTSTKEAPESATIRDGTSTSAITNTTAESNASDVADPQDQTSAGDVAAEEDVPSPAPGYSFPLVSEISEVDYIYGPVVIGLSFLSTIIIVLTFMRKSMRSPTTIILTGIVVSDTLKSVLRYGNYLYIYFSYGAGTVDIVLPYCTFLFYSQKVENIFYSNAQALWVCLAIQRVLVIKFPFQSREILTTKASLLTVTVCIILAVLYRLPELYFSGKLTSFRDFLIISGYKPSDFYYYYYYYYYDENDPNGTVGYETYIYSTIAGDEDLCMTYQDPAFTKAFDIYHPICSMIPFFIYIISSIYIIYSVVARNESTDIHESKGRMQRIEMMTRSILIILLVQCIEKTFSLFNIVITFLTKMEIYDVWGKMDLEAMKILYKFREIVSAAASLVKFWIIVGACEQFRKEIYIMFTACCKTKGLRFKHSVKKLAESTSSTTTKGSSVPAKEKTG</sequence>
<dbReference type="InterPro" id="IPR052954">
    <property type="entry name" value="GPCR-Ligand_Int"/>
</dbReference>
<dbReference type="InterPro" id="IPR017452">
    <property type="entry name" value="GPCR_Rhodpsn_7TM"/>
</dbReference>
<dbReference type="GO" id="GO:0016020">
    <property type="term" value="C:membrane"/>
    <property type="evidence" value="ECO:0007669"/>
    <property type="project" value="UniProtKB-SubCell"/>
</dbReference>
<evidence type="ECO:0000256" key="3">
    <source>
        <dbReference type="ARBA" id="ARBA00022989"/>
    </source>
</evidence>
<feature type="compositionally biased region" description="Polar residues" evidence="5">
    <location>
        <begin position="28"/>
        <end position="56"/>
    </location>
</feature>
<gene>
    <name evidence="9" type="primary">LOC111124285</name>
</gene>
<dbReference type="Proteomes" id="UP000694844">
    <property type="component" value="Chromosome 3"/>
</dbReference>
<evidence type="ECO:0000256" key="5">
    <source>
        <dbReference type="SAM" id="MobiDB-lite"/>
    </source>
</evidence>